<reference evidence="1 2" key="1">
    <citation type="submission" date="2023-12" db="EMBL/GenBank/DDBJ databases">
        <title>A high-quality genome assembly for Dillenia turbinata (Dilleniales).</title>
        <authorList>
            <person name="Chanderbali A."/>
        </authorList>
    </citation>
    <scope>NUCLEOTIDE SEQUENCE [LARGE SCALE GENOMIC DNA]</scope>
    <source>
        <strain evidence="1">LSX21</strain>
        <tissue evidence="1">Leaf</tissue>
    </source>
</reference>
<dbReference type="AlphaFoldDB" id="A0AAN8ZRS1"/>
<comment type="caution">
    <text evidence="1">The sequence shown here is derived from an EMBL/GenBank/DDBJ whole genome shotgun (WGS) entry which is preliminary data.</text>
</comment>
<gene>
    <name evidence="1" type="ORF">RJ641_001159</name>
</gene>
<keyword evidence="2" id="KW-1185">Reference proteome</keyword>
<evidence type="ECO:0000313" key="1">
    <source>
        <dbReference type="EMBL" id="KAK6947686.1"/>
    </source>
</evidence>
<feature type="non-terminal residue" evidence="1">
    <location>
        <position position="84"/>
    </location>
</feature>
<organism evidence="1 2">
    <name type="scientific">Dillenia turbinata</name>
    <dbReference type="NCBI Taxonomy" id="194707"/>
    <lineage>
        <taxon>Eukaryota</taxon>
        <taxon>Viridiplantae</taxon>
        <taxon>Streptophyta</taxon>
        <taxon>Embryophyta</taxon>
        <taxon>Tracheophyta</taxon>
        <taxon>Spermatophyta</taxon>
        <taxon>Magnoliopsida</taxon>
        <taxon>eudicotyledons</taxon>
        <taxon>Gunneridae</taxon>
        <taxon>Pentapetalae</taxon>
        <taxon>Dilleniales</taxon>
        <taxon>Dilleniaceae</taxon>
        <taxon>Dillenia</taxon>
    </lineage>
</organism>
<name>A0AAN8ZRS1_9MAGN</name>
<protein>
    <submittedName>
        <fullName evidence="1">Uncharacterized protein</fullName>
    </submittedName>
</protein>
<proteinExistence type="predicted"/>
<evidence type="ECO:0000313" key="2">
    <source>
        <dbReference type="Proteomes" id="UP001370490"/>
    </source>
</evidence>
<dbReference type="Proteomes" id="UP001370490">
    <property type="component" value="Unassembled WGS sequence"/>
</dbReference>
<accession>A0AAN8ZRS1</accession>
<dbReference type="EMBL" id="JBAMMX010000001">
    <property type="protein sequence ID" value="KAK6947686.1"/>
    <property type="molecule type" value="Genomic_DNA"/>
</dbReference>
<sequence>MHTEIRIQIPGRQPLLLLIDLDCLVCLNLNSPSDLHKTFAFPWAEEPIKGDPEYTVPKMLLCASSLPLNVTYQRTKLNYEQPMN</sequence>